<dbReference type="GO" id="GO:0003676">
    <property type="term" value="F:nucleic acid binding"/>
    <property type="evidence" value="ECO:0007669"/>
    <property type="project" value="InterPro"/>
</dbReference>
<dbReference type="GO" id="GO:0004519">
    <property type="term" value="F:endonuclease activity"/>
    <property type="evidence" value="ECO:0007669"/>
    <property type="project" value="UniProtKB-KW"/>
</dbReference>
<dbReference type="PANTHER" id="PTHR12302:SF3">
    <property type="entry name" value="SERINE_THREONINE-PROTEIN KINASE 31"/>
    <property type="match status" value="1"/>
</dbReference>
<dbReference type="Pfam" id="PF00565">
    <property type="entry name" value="SNase"/>
    <property type="match status" value="1"/>
</dbReference>
<evidence type="ECO:0000256" key="2">
    <source>
        <dbReference type="ARBA" id="ARBA00022759"/>
    </source>
</evidence>
<dbReference type="InterPro" id="IPR016071">
    <property type="entry name" value="Staphylococal_nuclease_OB-fold"/>
</dbReference>
<dbReference type="InterPro" id="IPR002071">
    <property type="entry name" value="Thermonucl_AS"/>
</dbReference>
<dbReference type="SUPFAM" id="SSF50199">
    <property type="entry name" value="Staphylococcal nuclease"/>
    <property type="match status" value="1"/>
</dbReference>
<dbReference type="Gene3D" id="2.40.50.90">
    <property type="match status" value="1"/>
</dbReference>
<keyword evidence="1" id="KW-0540">Nuclease</keyword>
<dbReference type="GO" id="GO:0016787">
    <property type="term" value="F:hydrolase activity"/>
    <property type="evidence" value="ECO:0007669"/>
    <property type="project" value="UniProtKB-KW"/>
</dbReference>
<dbReference type="InterPro" id="IPR035437">
    <property type="entry name" value="SNase_OB-fold_sf"/>
</dbReference>
<organism evidence="6 7">
    <name type="scientific">Pedobacter rhizosphaerae</name>
    <dbReference type="NCBI Taxonomy" id="390241"/>
    <lineage>
        <taxon>Bacteria</taxon>
        <taxon>Pseudomonadati</taxon>
        <taxon>Bacteroidota</taxon>
        <taxon>Sphingobacteriia</taxon>
        <taxon>Sphingobacteriales</taxon>
        <taxon>Sphingobacteriaceae</taxon>
        <taxon>Pedobacter</taxon>
    </lineage>
</organism>
<evidence type="ECO:0000256" key="4">
    <source>
        <dbReference type="SAM" id="MobiDB-lite"/>
    </source>
</evidence>
<evidence type="ECO:0000313" key="6">
    <source>
        <dbReference type="EMBL" id="SER07842.1"/>
    </source>
</evidence>
<dbReference type="AlphaFoldDB" id="A0A1H9L8N3"/>
<dbReference type="Proteomes" id="UP000199572">
    <property type="component" value="Unassembled WGS sequence"/>
</dbReference>
<accession>A0A1H9L8N3</accession>
<dbReference type="SMART" id="SM00318">
    <property type="entry name" value="SNc"/>
    <property type="match status" value="1"/>
</dbReference>
<keyword evidence="7" id="KW-1185">Reference proteome</keyword>
<dbReference type="EMBL" id="FOGG01000004">
    <property type="protein sequence ID" value="SER07842.1"/>
    <property type="molecule type" value="Genomic_DNA"/>
</dbReference>
<evidence type="ECO:0000313" key="7">
    <source>
        <dbReference type="Proteomes" id="UP000199572"/>
    </source>
</evidence>
<name>A0A1H9L8N3_9SPHI</name>
<dbReference type="GO" id="GO:0005737">
    <property type="term" value="C:cytoplasm"/>
    <property type="evidence" value="ECO:0007669"/>
    <property type="project" value="TreeGrafter"/>
</dbReference>
<dbReference type="PROSITE" id="PS01123">
    <property type="entry name" value="TNASE_1"/>
    <property type="match status" value="1"/>
</dbReference>
<dbReference type="PROSITE" id="PS50830">
    <property type="entry name" value="TNASE_3"/>
    <property type="match status" value="1"/>
</dbReference>
<keyword evidence="3" id="KW-0378">Hydrolase</keyword>
<evidence type="ECO:0000259" key="5">
    <source>
        <dbReference type="PROSITE" id="PS50830"/>
    </source>
</evidence>
<keyword evidence="2 6" id="KW-0255">Endonuclease</keyword>
<proteinExistence type="predicted"/>
<sequence length="183" mass="21380">MWLGRLILITSLLYFNPVFSQFKSNEQVKLNLKNQIFVAKVIGISDGDTMEILYQNTPIKIRLAHIDCPEKRGSQPYGNNAKKSLSDLCFGQQVKVYGQKYDRYRRLIAVVKTNSNLIVNQEMIKQGMAWHFKKYSKDETYANLEIVARKHKIGLWKDPNPTPPWEWRKSKHKKPILKIQQSS</sequence>
<reference evidence="6 7" key="1">
    <citation type="submission" date="2016-10" db="EMBL/GenBank/DDBJ databases">
        <authorList>
            <person name="de Groot N.N."/>
        </authorList>
    </citation>
    <scope>NUCLEOTIDE SEQUENCE [LARGE SCALE GENOMIC DNA]</scope>
    <source>
        <strain evidence="6 7">DSM 18610</strain>
    </source>
</reference>
<dbReference type="STRING" id="390241.SAMN04488023_10446"/>
<feature type="domain" description="TNase-like" evidence="5">
    <location>
        <begin position="35"/>
        <end position="158"/>
    </location>
</feature>
<protein>
    <submittedName>
        <fullName evidence="6">Endonuclease YncB, thermonuclease family</fullName>
    </submittedName>
</protein>
<dbReference type="PANTHER" id="PTHR12302">
    <property type="entry name" value="EBNA2 BINDING PROTEIN P100"/>
    <property type="match status" value="1"/>
</dbReference>
<feature type="region of interest" description="Disordered" evidence="4">
    <location>
        <begin position="162"/>
        <end position="183"/>
    </location>
</feature>
<evidence type="ECO:0000256" key="3">
    <source>
        <dbReference type="ARBA" id="ARBA00022801"/>
    </source>
</evidence>
<evidence type="ECO:0000256" key="1">
    <source>
        <dbReference type="ARBA" id="ARBA00022722"/>
    </source>
</evidence>
<gene>
    <name evidence="6" type="ORF">SAMN04488023_10446</name>
</gene>
<dbReference type="RefSeq" id="WP_090881761.1">
    <property type="nucleotide sequence ID" value="NZ_FOGG01000004.1"/>
</dbReference>
<dbReference type="OrthoDB" id="9805504at2"/>